<evidence type="ECO:0000313" key="3">
    <source>
        <dbReference type="EMBL" id="MCI5754771.1"/>
    </source>
</evidence>
<gene>
    <name evidence="3" type="ORF">MR241_00570</name>
</gene>
<evidence type="ECO:0000256" key="1">
    <source>
        <dbReference type="SAM" id="Phobius"/>
    </source>
</evidence>
<evidence type="ECO:0000313" key="4">
    <source>
        <dbReference type="Proteomes" id="UP001139365"/>
    </source>
</evidence>
<comment type="caution">
    <text evidence="3">The sequence shown here is derived from an EMBL/GenBank/DDBJ whole genome shotgun (WGS) entry which is preliminary data.</text>
</comment>
<protein>
    <submittedName>
        <fullName evidence="3">Zinc ribbon domain-containing protein</fullName>
    </submittedName>
</protein>
<feature type="domain" description="Zinc-ribbon" evidence="2">
    <location>
        <begin position="4"/>
        <end position="24"/>
    </location>
</feature>
<dbReference type="InterPro" id="IPR026870">
    <property type="entry name" value="Zinc_ribbon_dom"/>
</dbReference>
<keyword evidence="1" id="KW-1133">Transmembrane helix</keyword>
<feature type="transmembrane region" description="Helical" evidence="1">
    <location>
        <begin position="55"/>
        <end position="75"/>
    </location>
</feature>
<dbReference type="AlphaFoldDB" id="A0AAE3JZ07"/>
<reference evidence="3 4" key="1">
    <citation type="submission" date="2022-03" db="EMBL/GenBank/DDBJ databases">
        <title>Metagenome-assembled genomes from swine fecal metagenomes.</title>
        <authorList>
            <person name="Holman D.B."/>
            <person name="Kommadath A."/>
        </authorList>
    </citation>
    <scope>NUCLEOTIDE SEQUENCE [LARGE SCALE GENOMIC DNA]</scope>
    <source>
        <strain evidence="3">SUG147</strain>
    </source>
</reference>
<dbReference type="Proteomes" id="UP001139365">
    <property type="component" value="Unassembled WGS sequence"/>
</dbReference>
<proteinExistence type="predicted"/>
<accession>A0AAE3JZ07</accession>
<feature type="transmembrane region" description="Helical" evidence="1">
    <location>
        <begin position="95"/>
        <end position="122"/>
    </location>
</feature>
<name>A0AAE3JZ07_9BACT</name>
<sequence>MKNCPNCGNPCDDGAAFCNKCGAPFGAPNYQAQPMFDPADHTAEFDPVDISENKVIAMAPYLMGWVGIIVALLAINNSKYVSFNVKQALKLDVCFILSAFFCIIPFLGWLAFGVCAVIIFVLKIMGFFYVCAGKAKELPIIKKLGFLK</sequence>
<keyword evidence="1" id="KW-0812">Transmembrane</keyword>
<dbReference type="EMBL" id="JALEMU010000015">
    <property type="protein sequence ID" value="MCI5754771.1"/>
    <property type="molecule type" value="Genomic_DNA"/>
</dbReference>
<dbReference type="Pfam" id="PF13240">
    <property type="entry name" value="Zn_Ribbon_1"/>
    <property type="match status" value="1"/>
</dbReference>
<evidence type="ECO:0000259" key="2">
    <source>
        <dbReference type="Pfam" id="PF13240"/>
    </source>
</evidence>
<keyword evidence="1" id="KW-0472">Membrane</keyword>
<organism evidence="3 4">
    <name type="scientific">Candidatus Colimorpha enterica</name>
    <dbReference type="NCBI Taxonomy" id="3083063"/>
    <lineage>
        <taxon>Bacteria</taxon>
        <taxon>Pseudomonadati</taxon>
        <taxon>Bacteroidota</taxon>
        <taxon>Bacteroidia</taxon>
        <taxon>Bacteroidales</taxon>
        <taxon>Candidatus Colimorpha</taxon>
    </lineage>
</organism>